<name>A0A0A8B5G4_9ACTN</name>
<reference evidence="6 7" key="2">
    <citation type="journal article" date="2015" name="Genome Announc.">
        <title>Complete Genome Sequence of Coriobacteriaceae Strain 68-1-3, a Novel Mucus-Degrading Isolate from the Swine Intestinal Tract.</title>
        <authorList>
            <person name="Looft T."/>
            <person name="Bayles D.O."/>
            <person name="Alt D.P."/>
            <person name="Stanton T.B."/>
        </authorList>
    </citation>
    <scope>NUCLEOTIDE SEQUENCE [LARGE SCALE GENOMIC DNA]</scope>
    <source>
        <strain evidence="6 7">68-1-3</strain>
    </source>
</reference>
<proteinExistence type="predicted"/>
<dbReference type="Pfam" id="PF01370">
    <property type="entry name" value="Epimerase"/>
    <property type="match status" value="1"/>
</dbReference>
<dbReference type="GO" id="GO:0042732">
    <property type="term" value="P:D-xylose metabolic process"/>
    <property type="evidence" value="ECO:0007669"/>
    <property type="project" value="InterPro"/>
</dbReference>
<dbReference type="PANTHER" id="PTHR43078:SF6">
    <property type="entry name" value="UDP-GLUCURONIC ACID DECARBOXYLASE 1"/>
    <property type="match status" value="1"/>
</dbReference>
<evidence type="ECO:0000259" key="5">
    <source>
        <dbReference type="Pfam" id="PF01370"/>
    </source>
</evidence>
<dbReference type="InterPro" id="IPR036291">
    <property type="entry name" value="NAD(P)-bd_dom_sf"/>
</dbReference>
<organism evidence="6 7">
    <name type="scientific">Berryella intestinalis</name>
    <dbReference type="NCBI Taxonomy" id="1531429"/>
    <lineage>
        <taxon>Bacteria</taxon>
        <taxon>Bacillati</taxon>
        <taxon>Actinomycetota</taxon>
        <taxon>Coriobacteriia</taxon>
        <taxon>Eggerthellales</taxon>
        <taxon>Eggerthellaceae</taxon>
        <taxon>Berryella</taxon>
    </lineage>
</organism>
<comment type="cofactor">
    <cofactor evidence="1">
        <name>NAD(+)</name>
        <dbReference type="ChEBI" id="CHEBI:57540"/>
    </cofactor>
</comment>
<keyword evidence="3" id="KW-0520">NAD</keyword>
<dbReference type="GO" id="GO:0048040">
    <property type="term" value="F:UDP-glucuronate decarboxylase activity"/>
    <property type="evidence" value="ECO:0007669"/>
    <property type="project" value="TreeGrafter"/>
</dbReference>
<sequence length="179" mass="20249">MGPLQHLNVRSCYPEAKRLCETMLEVYRTQYGLSYCGVRMSHTLGPGIDLEDGRAFAEFLKCTLEGKDIVLLSEGRALRTYTYIPDAVNAMFLVMQKGQDGFYNVVNESNVISIRELAELIAGLDLEGRTEVRFGGVPSSLPYLQFELAIEDSSKIRTLGWEPKVGLDQMFKWTYESFI</sequence>
<dbReference type="AlphaFoldDB" id="A0A0A8B5G4"/>
<gene>
    <name evidence="6" type="ORF">JI75_08250</name>
</gene>
<reference evidence="7" key="1">
    <citation type="submission" date="2014-08" db="EMBL/GenBank/DDBJ databases">
        <title>Coriobacteriaceae sp. complete genome.</title>
        <authorList>
            <person name="Looft T."/>
            <person name="Bayles D.O."/>
            <person name="Stanton T.B."/>
        </authorList>
    </citation>
    <scope>NUCLEOTIDE SEQUENCE [LARGE SCALE GENOMIC DNA]</scope>
    <source>
        <strain evidence="7">68-1-3</strain>
    </source>
</reference>
<dbReference type="PANTHER" id="PTHR43078">
    <property type="entry name" value="UDP-GLUCURONIC ACID DECARBOXYLASE-RELATED"/>
    <property type="match status" value="1"/>
</dbReference>
<dbReference type="SUPFAM" id="SSF51735">
    <property type="entry name" value="NAD(P)-binding Rossmann-fold domains"/>
    <property type="match status" value="1"/>
</dbReference>
<dbReference type="STRING" id="1531429.JI75_08250"/>
<keyword evidence="4" id="KW-0456">Lyase</keyword>
<evidence type="ECO:0000256" key="1">
    <source>
        <dbReference type="ARBA" id="ARBA00001911"/>
    </source>
</evidence>
<accession>A0A0A8B5G4</accession>
<dbReference type="Gene3D" id="3.40.50.720">
    <property type="entry name" value="NAD(P)-binding Rossmann-like Domain"/>
    <property type="match status" value="1"/>
</dbReference>
<dbReference type="GO" id="GO:0070403">
    <property type="term" value="F:NAD+ binding"/>
    <property type="evidence" value="ECO:0007669"/>
    <property type="project" value="InterPro"/>
</dbReference>
<evidence type="ECO:0000256" key="4">
    <source>
        <dbReference type="ARBA" id="ARBA00023239"/>
    </source>
</evidence>
<dbReference type="Proteomes" id="UP000031121">
    <property type="component" value="Chromosome"/>
</dbReference>
<dbReference type="GO" id="GO:0005737">
    <property type="term" value="C:cytoplasm"/>
    <property type="evidence" value="ECO:0007669"/>
    <property type="project" value="TreeGrafter"/>
</dbReference>
<feature type="domain" description="NAD-dependent epimerase/dehydratase" evidence="5">
    <location>
        <begin position="6"/>
        <end position="105"/>
    </location>
</feature>
<evidence type="ECO:0000256" key="3">
    <source>
        <dbReference type="ARBA" id="ARBA00023027"/>
    </source>
</evidence>
<dbReference type="HOGENOM" id="CLU_007383_3_0_11"/>
<evidence type="ECO:0000256" key="2">
    <source>
        <dbReference type="ARBA" id="ARBA00022793"/>
    </source>
</evidence>
<dbReference type="InterPro" id="IPR044516">
    <property type="entry name" value="UXS-like"/>
</dbReference>
<keyword evidence="2" id="KW-0210">Decarboxylase</keyword>
<dbReference type="KEGG" id="cbac:JI75_08250"/>
<dbReference type="EMBL" id="CP009302">
    <property type="protein sequence ID" value="AJC12640.1"/>
    <property type="molecule type" value="Genomic_DNA"/>
</dbReference>
<protein>
    <recommendedName>
        <fullName evidence="5">NAD-dependent epimerase/dehydratase domain-containing protein</fullName>
    </recommendedName>
</protein>
<evidence type="ECO:0000313" key="7">
    <source>
        <dbReference type="Proteomes" id="UP000031121"/>
    </source>
</evidence>
<keyword evidence="7" id="KW-1185">Reference proteome</keyword>
<dbReference type="InterPro" id="IPR001509">
    <property type="entry name" value="Epimerase_deHydtase"/>
</dbReference>
<evidence type="ECO:0000313" key="6">
    <source>
        <dbReference type="EMBL" id="AJC12640.1"/>
    </source>
</evidence>